<sequence>MAYALSTLRGLKRCRVTLLTSNKATALTLKNPRQQSGQEHICHIYKLIQRLRRHGNRMDIRWVLTSENNQLLGLAKEQARAATQEDATPQAQVPRMKSTTLKGKTLNSTITARDGDSTWRRIPLT</sequence>
<dbReference type="Proteomes" id="UP000191612">
    <property type="component" value="Unassembled WGS sequence"/>
</dbReference>
<comment type="caution">
    <text evidence="1">The sequence shown here is derived from an EMBL/GenBank/DDBJ whole genome shotgun (WGS) entry which is preliminary data.</text>
</comment>
<dbReference type="EMBL" id="MDYO01000044">
    <property type="protein sequence ID" value="OQD92149.1"/>
    <property type="molecule type" value="Genomic_DNA"/>
</dbReference>
<keyword evidence="2" id="KW-1185">Reference proteome</keyword>
<dbReference type="AlphaFoldDB" id="A0A1V6QSF0"/>
<name>A0A1V6QSF0_9EURO</name>
<gene>
    <name evidence="1" type="ORF">PENSOL_c044G07427</name>
</gene>
<evidence type="ECO:0008006" key="3">
    <source>
        <dbReference type="Google" id="ProtNLM"/>
    </source>
</evidence>
<accession>A0A1V6QSF0</accession>
<proteinExistence type="predicted"/>
<evidence type="ECO:0000313" key="2">
    <source>
        <dbReference type="Proteomes" id="UP000191612"/>
    </source>
</evidence>
<reference evidence="2" key="1">
    <citation type="journal article" date="2017" name="Nat. Microbiol.">
        <title>Global analysis of biosynthetic gene clusters reveals vast potential of secondary metabolite production in Penicillium species.</title>
        <authorList>
            <person name="Nielsen J.C."/>
            <person name="Grijseels S."/>
            <person name="Prigent S."/>
            <person name="Ji B."/>
            <person name="Dainat J."/>
            <person name="Nielsen K.F."/>
            <person name="Frisvad J.C."/>
            <person name="Workman M."/>
            <person name="Nielsen J."/>
        </authorList>
    </citation>
    <scope>NUCLEOTIDE SEQUENCE [LARGE SCALE GENOMIC DNA]</scope>
    <source>
        <strain evidence="2">IBT 29525</strain>
    </source>
</reference>
<organism evidence="1 2">
    <name type="scientific">Penicillium solitum</name>
    <dbReference type="NCBI Taxonomy" id="60172"/>
    <lineage>
        <taxon>Eukaryota</taxon>
        <taxon>Fungi</taxon>
        <taxon>Dikarya</taxon>
        <taxon>Ascomycota</taxon>
        <taxon>Pezizomycotina</taxon>
        <taxon>Eurotiomycetes</taxon>
        <taxon>Eurotiomycetidae</taxon>
        <taxon>Eurotiales</taxon>
        <taxon>Aspergillaceae</taxon>
        <taxon>Penicillium</taxon>
    </lineage>
</organism>
<evidence type="ECO:0000313" key="1">
    <source>
        <dbReference type="EMBL" id="OQD92149.1"/>
    </source>
</evidence>
<protein>
    <recommendedName>
        <fullName evidence="3">RNase H type-1 domain-containing protein</fullName>
    </recommendedName>
</protein>